<dbReference type="InterPro" id="IPR020845">
    <property type="entry name" value="AMP-binding_CS"/>
</dbReference>
<dbReference type="SMART" id="SM01294">
    <property type="entry name" value="PKS_PP_betabranch"/>
    <property type="match status" value="1"/>
</dbReference>
<dbReference type="InterPro" id="IPR006091">
    <property type="entry name" value="Acyl-CoA_Oxase/DH_mid-dom"/>
</dbReference>
<name>A0A3E0WNR7_9GAMM</name>
<organism evidence="13 14">
    <name type="scientific">Alkalilimnicola ehrlichii</name>
    <dbReference type="NCBI Taxonomy" id="351052"/>
    <lineage>
        <taxon>Bacteria</taxon>
        <taxon>Pseudomonadati</taxon>
        <taxon>Pseudomonadota</taxon>
        <taxon>Gammaproteobacteria</taxon>
        <taxon>Chromatiales</taxon>
        <taxon>Ectothiorhodospiraceae</taxon>
        <taxon>Alkalilimnicola</taxon>
    </lineage>
</organism>
<feature type="domain" description="Carrier" evidence="12">
    <location>
        <begin position="1171"/>
        <end position="1245"/>
    </location>
</feature>
<dbReference type="CDD" id="cd00567">
    <property type="entry name" value="ACAD"/>
    <property type="match status" value="1"/>
</dbReference>
<keyword evidence="9" id="KW-0276">Fatty acid metabolism</keyword>
<dbReference type="GO" id="GO:0006633">
    <property type="term" value="P:fatty acid biosynthetic process"/>
    <property type="evidence" value="ECO:0007669"/>
    <property type="project" value="TreeGrafter"/>
</dbReference>
<dbReference type="InterPro" id="IPR009081">
    <property type="entry name" value="PP-bd_ACP"/>
</dbReference>
<keyword evidence="5" id="KW-0597">Phosphoprotein</keyword>
<dbReference type="InterPro" id="IPR042099">
    <property type="entry name" value="ANL_N_sf"/>
</dbReference>
<evidence type="ECO:0000256" key="8">
    <source>
        <dbReference type="ARBA" id="ARBA00022827"/>
    </source>
</evidence>
<comment type="cofactor">
    <cofactor evidence="1">
        <name>FAD</name>
        <dbReference type="ChEBI" id="CHEBI:57692"/>
    </cofactor>
</comment>
<dbReference type="GO" id="GO:0071766">
    <property type="term" value="P:Actinobacterium-type cell wall biogenesis"/>
    <property type="evidence" value="ECO:0007669"/>
    <property type="project" value="UniProtKB-ARBA"/>
</dbReference>
<dbReference type="InterPro" id="IPR009075">
    <property type="entry name" value="AcylCo_DH/oxidase_C"/>
</dbReference>
<dbReference type="InterPro" id="IPR009100">
    <property type="entry name" value="AcylCoA_DH/oxidase_NM_dom_sf"/>
</dbReference>
<dbReference type="PANTHER" id="PTHR22754:SF32">
    <property type="entry name" value="DISCO-INTERACTING PROTEIN 2"/>
    <property type="match status" value="1"/>
</dbReference>
<dbReference type="FunFam" id="3.40.50.12780:FF:000013">
    <property type="entry name" value="Long-chain-fatty-acid--AMP ligase FadD32"/>
    <property type="match status" value="1"/>
</dbReference>
<dbReference type="AlphaFoldDB" id="A0A3E0WNR7"/>
<dbReference type="EMBL" id="NFZW01000015">
    <property type="protein sequence ID" value="RFA34602.1"/>
    <property type="molecule type" value="Genomic_DNA"/>
</dbReference>
<evidence type="ECO:0000313" key="13">
    <source>
        <dbReference type="EMBL" id="RFA34602.1"/>
    </source>
</evidence>
<evidence type="ECO:0000256" key="4">
    <source>
        <dbReference type="ARBA" id="ARBA00022450"/>
    </source>
</evidence>
<keyword evidence="4" id="KW-0596">Phosphopantetheine</keyword>
<dbReference type="GO" id="GO:0050660">
    <property type="term" value="F:flavin adenine dinucleotide binding"/>
    <property type="evidence" value="ECO:0007669"/>
    <property type="project" value="InterPro"/>
</dbReference>
<dbReference type="GO" id="GO:0031177">
    <property type="term" value="F:phosphopantetheine binding"/>
    <property type="evidence" value="ECO:0007669"/>
    <property type="project" value="InterPro"/>
</dbReference>
<dbReference type="Proteomes" id="UP000256763">
    <property type="component" value="Unassembled WGS sequence"/>
</dbReference>
<dbReference type="Pfam" id="PF00441">
    <property type="entry name" value="Acyl-CoA_dh_1"/>
    <property type="match status" value="1"/>
</dbReference>
<keyword evidence="14" id="KW-1185">Reference proteome</keyword>
<dbReference type="InterPro" id="IPR025110">
    <property type="entry name" value="AMP-bd_C"/>
</dbReference>
<dbReference type="InterPro" id="IPR037069">
    <property type="entry name" value="AcylCoA_DH/ox_N_sf"/>
</dbReference>
<evidence type="ECO:0000256" key="11">
    <source>
        <dbReference type="SAM" id="MobiDB-lite"/>
    </source>
</evidence>
<dbReference type="Pfam" id="PF23024">
    <property type="entry name" value="AMP-dom_DIP2-like"/>
    <property type="match status" value="1"/>
</dbReference>
<dbReference type="PROSITE" id="PS00455">
    <property type="entry name" value="AMP_BINDING"/>
    <property type="match status" value="1"/>
</dbReference>
<protein>
    <submittedName>
        <fullName evidence="13">Acyl-CoA dehydrogenase</fullName>
    </submittedName>
</protein>
<dbReference type="Gene3D" id="2.40.110.10">
    <property type="entry name" value="Butyryl-CoA Dehydrogenase, subunit A, domain 2"/>
    <property type="match status" value="1"/>
</dbReference>
<dbReference type="InterPro" id="IPR006089">
    <property type="entry name" value="Acyl-CoA_DH_CS"/>
</dbReference>
<evidence type="ECO:0000256" key="6">
    <source>
        <dbReference type="ARBA" id="ARBA00022598"/>
    </source>
</evidence>
<dbReference type="InterPro" id="IPR045851">
    <property type="entry name" value="AMP-bd_C_sf"/>
</dbReference>
<dbReference type="Gene3D" id="3.30.300.30">
    <property type="match status" value="1"/>
</dbReference>
<dbReference type="CDD" id="cd05931">
    <property type="entry name" value="FAAL"/>
    <property type="match status" value="1"/>
</dbReference>
<sequence>MIKGVDMSQPFPEFRNLVDVSRYRAERHGDKLAYSMLKYGVSVDDQMTYRQLDARARALAGKLQQSGLVGRTALLVFPPGLEFVVAFMGCLYAGVVAVPTALPGRKSRDWEKTAAIADDARVAVVLTVAEQHDVVSAKLFEHLRDKSLAILATDDVREALADLWVPSDQRADALAFLQYTSGSTGMPKGVMVTHGNLIHNQQMMRRAYLHDERTVYVSWLPLFHDMGLIGSVLQSLYVGGQCHLMTPVAFLQQPLRWLQAISELKATTSFAPNFAYELCLRRITEEQRDRLDLSHWRLALNGAEPVRAETLERFAEYFAPCGFKWRSHFPAYGLAEGTLFVSGTGSEEEPYIVRVDKAALQNHRVVVSEAVEGTQCLVSSGRPDTDQEVAIVNPDNLGRCASHEVGEIWIRGGSVAVGYWGKEEESRSAFGASIRGEEDGAYLRTGDLGFITDGWLFITGRLKDVLIINGANFYPQDIEAAVQRSHPALRSGGGAVFSVEGDGREEVVVVQEVERTHLRRFEPDEVTRRIRQAVSEEFQIAVSAIVLIKPMTLPLTSSGKVQRRRTRDLFLKGRLAEVAAWPASSARAEQRESNRGGLEATPAPKHTQSTVKANELIRWLRGYAEHRINSALIDERRCVPPYIVMDFANQGLFGMCVDESQGGLGLSLRDALRVIEQLAAIDANLATLVSLHHVLGSRPVMAYGSEAQQRRFLTDMAKGRTLGAFALSEPGAGSNPRAITATARPSGQGGWLIDGDKCWIGNGSWAGVINIFAQVQDDEGRSRGLAAFVVEQGRAGIRIGEEAPTMGMRGMVQTRLHFKDLHVTESDLLGRVGQGMAVAQDAMMQGRLFIAAMSLGVLKRCVQLMVRYADRREVSTGRLLENPVSIQRLDDLRAAVTVVQAMVDGMADCVDRQVPIPPEVYAACKIVAPEWVWTGVDQLVQMLGGRGYVENNPASRMMRDIRLFRIMEGPTESLASFFGSRVLGSSSDFNAFLEFRLQAPGVAQDITEMAVELLALASDGVGSLSAGQRRQLAQAAVGEVAALYVARAFLDMQTTRDKAASLEHARDWLERRIKLKHAEVVAMLGHSHAWPTATQLTDFAEGLANDIGDVVQQAPGVELALDAILARNPAGSAASAGDDGAVGRQHVTNRGDGVSAAVAEAAAPSPGARKHELEAWIMAWLVKRCRGLDEIMEAQAAFSDLGVDSVTAVELAFDLQTWLGFAVDPAAVWQHATIEALAESLASKEASGAIDATGVSQQQVAMAD</sequence>
<dbReference type="Pfam" id="PF00550">
    <property type="entry name" value="PP-binding"/>
    <property type="match status" value="1"/>
</dbReference>
<gene>
    <name evidence="13" type="ORF">CAL65_14650</name>
</gene>
<dbReference type="GO" id="GO:0016874">
    <property type="term" value="F:ligase activity"/>
    <property type="evidence" value="ECO:0007669"/>
    <property type="project" value="UniProtKB-KW"/>
</dbReference>
<dbReference type="SUPFAM" id="SSF47203">
    <property type="entry name" value="Acyl-CoA dehydrogenase C-terminal domain-like"/>
    <property type="match status" value="1"/>
</dbReference>
<comment type="similarity">
    <text evidence="2">Belongs to the ATP-dependent AMP-binding enzyme family.</text>
</comment>
<dbReference type="SUPFAM" id="SSF56645">
    <property type="entry name" value="Acyl-CoA dehydrogenase NM domain-like"/>
    <property type="match status" value="1"/>
</dbReference>
<dbReference type="PROSITE" id="PS00012">
    <property type="entry name" value="PHOSPHOPANTETHEINE"/>
    <property type="match status" value="1"/>
</dbReference>
<evidence type="ECO:0000256" key="9">
    <source>
        <dbReference type="ARBA" id="ARBA00022832"/>
    </source>
</evidence>
<evidence type="ECO:0000256" key="3">
    <source>
        <dbReference type="ARBA" id="ARBA00009347"/>
    </source>
</evidence>
<dbReference type="SUPFAM" id="SSF56801">
    <property type="entry name" value="Acetyl-CoA synthetase-like"/>
    <property type="match status" value="1"/>
</dbReference>
<evidence type="ECO:0000256" key="5">
    <source>
        <dbReference type="ARBA" id="ARBA00022553"/>
    </source>
</evidence>
<keyword evidence="7" id="KW-0285">Flavoprotein</keyword>
<evidence type="ECO:0000256" key="10">
    <source>
        <dbReference type="ARBA" id="ARBA00023098"/>
    </source>
</evidence>
<evidence type="ECO:0000256" key="2">
    <source>
        <dbReference type="ARBA" id="ARBA00006432"/>
    </source>
</evidence>
<comment type="similarity">
    <text evidence="3">Belongs to the acyl-CoA dehydrogenase family.</text>
</comment>
<dbReference type="Gene3D" id="3.40.50.12780">
    <property type="entry name" value="N-terminal domain of ligase-like"/>
    <property type="match status" value="1"/>
</dbReference>
<feature type="region of interest" description="Disordered" evidence="11">
    <location>
        <begin position="586"/>
        <end position="609"/>
    </location>
</feature>
<keyword evidence="6" id="KW-0436">Ligase</keyword>
<dbReference type="PROSITE" id="PS00073">
    <property type="entry name" value="ACYL_COA_DH_2"/>
    <property type="match status" value="1"/>
</dbReference>
<keyword evidence="8" id="KW-0274">FAD</keyword>
<dbReference type="GO" id="GO:0005886">
    <property type="term" value="C:plasma membrane"/>
    <property type="evidence" value="ECO:0007669"/>
    <property type="project" value="TreeGrafter"/>
</dbReference>
<dbReference type="SMART" id="SM00823">
    <property type="entry name" value="PKS_PP"/>
    <property type="match status" value="1"/>
</dbReference>
<proteinExistence type="inferred from homology"/>
<dbReference type="GO" id="GO:0070566">
    <property type="term" value="F:adenylyltransferase activity"/>
    <property type="evidence" value="ECO:0007669"/>
    <property type="project" value="TreeGrafter"/>
</dbReference>
<evidence type="ECO:0000259" key="12">
    <source>
        <dbReference type="PROSITE" id="PS50075"/>
    </source>
</evidence>
<dbReference type="GO" id="GO:0003995">
    <property type="term" value="F:acyl-CoA dehydrogenase activity"/>
    <property type="evidence" value="ECO:0007669"/>
    <property type="project" value="InterPro"/>
</dbReference>
<dbReference type="Gene3D" id="1.20.140.10">
    <property type="entry name" value="Butyryl-CoA Dehydrogenase, subunit A, domain 3"/>
    <property type="match status" value="1"/>
</dbReference>
<evidence type="ECO:0000313" key="14">
    <source>
        <dbReference type="Proteomes" id="UP000256763"/>
    </source>
</evidence>
<dbReference type="InterPro" id="IPR013786">
    <property type="entry name" value="AcylCoA_DH/ox_N"/>
</dbReference>
<dbReference type="InterPro" id="IPR000873">
    <property type="entry name" value="AMP-dep_synth/lig_dom"/>
</dbReference>
<accession>A0A3E0WNR7</accession>
<comment type="caution">
    <text evidence="13">The sequence shown here is derived from an EMBL/GenBank/DDBJ whole genome shotgun (WGS) entry which is preliminary data.</text>
</comment>
<dbReference type="InterPro" id="IPR020806">
    <property type="entry name" value="PKS_PP-bd"/>
</dbReference>
<dbReference type="InterPro" id="IPR006162">
    <property type="entry name" value="Ppantetheine_attach_site"/>
</dbReference>
<dbReference type="InterPro" id="IPR040097">
    <property type="entry name" value="FAAL/FAAC"/>
</dbReference>
<dbReference type="PANTHER" id="PTHR22754">
    <property type="entry name" value="DISCO-INTERACTING PROTEIN 2 DIP2 -RELATED"/>
    <property type="match status" value="1"/>
</dbReference>
<dbReference type="SUPFAM" id="SSF47336">
    <property type="entry name" value="ACP-like"/>
    <property type="match status" value="1"/>
</dbReference>
<evidence type="ECO:0000256" key="7">
    <source>
        <dbReference type="ARBA" id="ARBA00022630"/>
    </source>
</evidence>
<keyword evidence="10" id="KW-0443">Lipid metabolism</keyword>
<dbReference type="Pfam" id="PF00501">
    <property type="entry name" value="AMP-binding"/>
    <property type="match status" value="1"/>
</dbReference>
<dbReference type="InterPro" id="IPR046373">
    <property type="entry name" value="Acyl-CoA_Oxase/DH_mid-dom_sf"/>
</dbReference>
<dbReference type="InterPro" id="IPR036250">
    <property type="entry name" value="AcylCo_DH-like_C"/>
</dbReference>
<dbReference type="Gene3D" id="1.10.1200.10">
    <property type="entry name" value="ACP-like"/>
    <property type="match status" value="1"/>
</dbReference>
<evidence type="ECO:0000256" key="1">
    <source>
        <dbReference type="ARBA" id="ARBA00001974"/>
    </source>
</evidence>
<dbReference type="PROSITE" id="PS50075">
    <property type="entry name" value="CARRIER"/>
    <property type="match status" value="1"/>
</dbReference>
<dbReference type="InterPro" id="IPR036736">
    <property type="entry name" value="ACP-like_sf"/>
</dbReference>
<dbReference type="Gene3D" id="1.10.540.10">
    <property type="entry name" value="Acyl-CoA dehydrogenase/oxidase, N-terminal domain"/>
    <property type="match status" value="1"/>
</dbReference>
<dbReference type="Pfam" id="PF02770">
    <property type="entry name" value="Acyl-CoA_dh_M"/>
    <property type="match status" value="1"/>
</dbReference>
<reference evidence="14" key="1">
    <citation type="submission" date="2017-05" db="EMBL/GenBank/DDBJ databases">
        <authorList>
            <person name="Sharma S."/>
            <person name="Sidhu C."/>
            <person name="Pinnaka A.K."/>
        </authorList>
    </citation>
    <scope>NUCLEOTIDE SEQUENCE [LARGE SCALE GENOMIC DNA]</scope>
    <source>
        <strain evidence="14">AK93</strain>
    </source>
</reference>
<dbReference type="Pfam" id="PF02771">
    <property type="entry name" value="Acyl-CoA_dh_N"/>
    <property type="match status" value="1"/>
</dbReference>